<evidence type="ECO:0000256" key="18">
    <source>
        <dbReference type="ARBA" id="ARBA00082489"/>
    </source>
</evidence>
<evidence type="ECO:0000256" key="17">
    <source>
        <dbReference type="ARBA" id="ARBA00078653"/>
    </source>
</evidence>
<keyword evidence="4" id="KW-0716">Sensory transduction</keyword>
<feature type="transmembrane region" description="Helical" evidence="19">
    <location>
        <begin position="313"/>
        <end position="336"/>
    </location>
</feature>
<sequence length="388" mass="44550">MADRHWIAICDVVGPIGFCLTAFSSSVLLFLILSHSSPIKGAYKRMLIVFCIFTMFYSLVEMILRPLIHIYDDTLWLIQRKMFDLSPGLTRLIPSKTENFIEISSGNISAMYCWCYAMSFCLFALQFLYRYVAVCKPHLVVFFTGCYFYYWLALILSLATSWGLAAAFMFPQTNRTTESFLYVINSSYDLDPYWTSYVAYKYFDTDENHTRHVNILSFFGVLQHGLVIVSGVVCILQQVFNLQSLSFGTLFYCGIKTYLNIKEHVGMSTKTRSFQLQLFRALVVQTCLSMMMMYMPIGFMFSCPYFDLQLGAIINYQTVMAQLYPGIDPFVVLLIIDSYRKTILSKICPAIIYRRNSEQTSSHYDISMGLSSLKIKPSSSSTFASTQF</sequence>
<feature type="transmembrane region" description="Helical" evidence="19">
    <location>
        <begin position="46"/>
        <end position="68"/>
    </location>
</feature>
<evidence type="ECO:0000256" key="5">
    <source>
        <dbReference type="ARBA" id="ARBA00022692"/>
    </source>
</evidence>
<evidence type="ECO:0000256" key="19">
    <source>
        <dbReference type="SAM" id="Phobius"/>
    </source>
</evidence>
<dbReference type="PANTHER" id="PTHR22943:SF71">
    <property type="entry name" value="SEVEN TM RECEPTOR"/>
    <property type="match status" value="1"/>
</dbReference>
<dbReference type="GO" id="GO:0038022">
    <property type="term" value="F:G protein-coupled olfactory receptor activity"/>
    <property type="evidence" value="ECO:0000318"/>
    <property type="project" value="GO_Central"/>
</dbReference>
<evidence type="ECO:0000256" key="15">
    <source>
        <dbReference type="ARBA" id="ARBA00064300"/>
    </source>
</evidence>
<accession>A8Y3P1</accession>
<dbReference type="GeneID" id="8578793"/>
<keyword evidence="21" id="KW-1185">Reference proteome</keyword>
<evidence type="ECO:0000256" key="14">
    <source>
        <dbReference type="ARBA" id="ARBA00061678"/>
    </source>
</evidence>
<reference evidence="20 21" key="1">
    <citation type="journal article" date="2003" name="PLoS Biol.">
        <title>The genome sequence of Caenorhabditis briggsae: a platform for comparative genomics.</title>
        <authorList>
            <person name="Stein L.D."/>
            <person name="Bao Z."/>
            <person name="Blasiar D."/>
            <person name="Blumenthal T."/>
            <person name="Brent M.R."/>
            <person name="Chen N."/>
            <person name="Chinwalla A."/>
            <person name="Clarke L."/>
            <person name="Clee C."/>
            <person name="Coghlan A."/>
            <person name="Coulson A."/>
            <person name="D'Eustachio P."/>
            <person name="Fitch D.H."/>
            <person name="Fulton L.A."/>
            <person name="Fulton R.E."/>
            <person name="Griffiths-Jones S."/>
            <person name="Harris T.W."/>
            <person name="Hillier L.W."/>
            <person name="Kamath R."/>
            <person name="Kuwabara P.E."/>
            <person name="Mardis E.R."/>
            <person name="Marra M.A."/>
            <person name="Miner T.L."/>
            <person name="Minx P."/>
            <person name="Mullikin J.C."/>
            <person name="Plumb R.W."/>
            <person name="Rogers J."/>
            <person name="Schein J.E."/>
            <person name="Sohrmann M."/>
            <person name="Spieth J."/>
            <person name="Stajich J.E."/>
            <person name="Wei C."/>
            <person name="Willey D."/>
            <person name="Wilson R.K."/>
            <person name="Durbin R."/>
            <person name="Waterston R.H."/>
        </authorList>
    </citation>
    <scope>NUCLEOTIDE SEQUENCE [LARGE SCALE GENOMIC DNA]</scope>
    <source>
        <strain evidence="20 21">AF16</strain>
    </source>
</reference>
<keyword evidence="2" id="KW-1003">Cell membrane</keyword>
<dbReference type="STRING" id="6238.A8Y3P1"/>
<gene>
    <name evidence="20 22" type="ORF">CBG23541</name>
    <name evidence="20" type="ORF">CBG_23541</name>
</gene>
<evidence type="ECO:0000313" key="20">
    <source>
        <dbReference type="EMBL" id="CAP39510.2"/>
    </source>
</evidence>
<dbReference type="eggNOG" id="ENOG502R18S">
    <property type="taxonomic scope" value="Eukaryota"/>
</dbReference>
<dbReference type="FunFam" id="1.20.1070.10:FF:000128">
    <property type="entry name" value="Seven TM Receptor"/>
    <property type="match status" value="1"/>
</dbReference>
<dbReference type="GO" id="GO:0006935">
    <property type="term" value="P:chemotaxis"/>
    <property type="evidence" value="ECO:0007669"/>
    <property type="project" value="UniProtKB-KW"/>
</dbReference>
<keyword evidence="3" id="KW-0145">Chemotaxis</keyword>
<dbReference type="CTD" id="8578793"/>
<keyword evidence="8" id="KW-0969">Cilium</keyword>
<dbReference type="SUPFAM" id="SSF81321">
    <property type="entry name" value="Family A G protein-coupled receptor-like"/>
    <property type="match status" value="1"/>
</dbReference>
<evidence type="ECO:0000256" key="6">
    <source>
        <dbReference type="ARBA" id="ARBA00022725"/>
    </source>
</evidence>
<keyword evidence="9 19" id="KW-0472">Membrane</keyword>
<feature type="transmembrane region" description="Helical" evidence="19">
    <location>
        <begin position="278"/>
        <end position="301"/>
    </location>
</feature>
<dbReference type="WormBase" id="CBG23541">
    <property type="protein sequence ID" value="CBP20638"/>
    <property type="gene ID" value="WBGene00041877"/>
</dbReference>
<dbReference type="GO" id="GO:0060170">
    <property type="term" value="C:ciliary membrane"/>
    <property type="evidence" value="ECO:0007669"/>
    <property type="project" value="UniProtKB-SubCell"/>
</dbReference>
<feature type="transmembrane region" description="Helical" evidence="19">
    <location>
        <begin position="109"/>
        <end position="129"/>
    </location>
</feature>
<feature type="transmembrane region" description="Helical" evidence="19">
    <location>
        <begin position="141"/>
        <end position="170"/>
    </location>
</feature>
<keyword evidence="5 19" id="KW-0812">Transmembrane</keyword>
<dbReference type="HOGENOM" id="CLU_036335_0_0_1"/>
<reference evidence="20 21" key="2">
    <citation type="journal article" date="2011" name="PLoS Genet.">
        <title>Caenorhabditis briggsae recombinant inbred line genotypes reveal inter-strain incompatibility and the evolution of recombination.</title>
        <authorList>
            <person name="Ross J.A."/>
            <person name="Koboldt D.C."/>
            <person name="Staisch J.E."/>
            <person name="Chamberlin H.M."/>
            <person name="Gupta B.P."/>
            <person name="Miller R.D."/>
            <person name="Baird S.E."/>
            <person name="Haag E.S."/>
        </authorList>
    </citation>
    <scope>NUCLEOTIDE SEQUENCE [LARGE SCALE GENOMIC DNA]</scope>
    <source>
        <strain evidence="20 21">AF16</strain>
    </source>
</reference>
<comment type="similarity">
    <text evidence="14">Belongs to the nematode receptor-like protein str family.</text>
</comment>
<keyword evidence="11" id="KW-0325">Glycoprotein</keyword>
<protein>
    <recommendedName>
        <fullName evidence="16">Serpentine receptor class r-10</fullName>
    </recommendedName>
    <alternativeName>
        <fullName evidence="17">Odorant response abnormal protein 10</fullName>
    </alternativeName>
    <alternativeName>
        <fullName evidence="18">Olfactory receptor 10</fullName>
    </alternativeName>
</protein>
<evidence type="ECO:0000256" key="12">
    <source>
        <dbReference type="ARBA" id="ARBA00023273"/>
    </source>
</evidence>
<evidence type="ECO:0000256" key="2">
    <source>
        <dbReference type="ARBA" id="ARBA00022475"/>
    </source>
</evidence>
<organism evidence="20 21">
    <name type="scientific">Caenorhabditis briggsae</name>
    <dbReference type="NCBI Taxonomy" id="6238"/>
    <lineage>
        <taxon>Eukaryota</taxon>
        <taxon>Metazoa</taxon>
        <taxon>Ecdysozoa</taxon>
        <taxon>Nematoda</taxon>
        <taxon>Chromadorea</taxon>
        <taxon>Rhabditida</taxon>
        <taxon>Rhabditina</taxon>
        <taxon>Rhabditomorpha</taxon>
        <taxon>Rhabditoidea</taxon>
        <taxon>Rhabditidae</taxon>
        <taxon>Peloderinae</taxon>
        <taxon>Caenorhabditis</taxon>
    </lineage>
</organism>
<dbReference type="RefSeq" id="XP_045097730.1">
    <property type="nucleotide sequence ID" value="XM_045237382.1"/>
</dbReference>
<dbReference type="KEGG" id="cbr:CBG_23541"/>
<evidence type="ECO:0000256" key="11">
    <source>
        <dbReference type="ARBA" id="ARBA00023180"/>
    </source>
</evidence>
<dbReference type="GO" id="GO:0042048">
    <property type="term" value="P:olfactory behavior"/>
    <property type="evidence" value="ECO:0000318"/>
    <property type="project" value="GO_Central"/>
</dbReference>
<keyword evidence="12" id="KW-0966">Cell projection</keyword>
<dbReference type="Pfam" id="PF10326">
    <property type="entry name" value="7TM_GPCR_Str"/>
    <property type="match status" value="1"/>
</dbReference>
<evidence type="ECO:0000256" key="4">
    <source>
        <dbReference type="ARBA" id="ARBA00022606"/>
    </source>
</evidence>
<keyword evidence="6" id="KW-0552">Olfaction</keyword>
<dbReference type="PANTHER" id="PTHR22943">
    <property type="entry name" value="7-TRANSMEMBRANE DOMAIN RECEPTOR C.ELEGANS"/>
    <property type="match status" value="1"/>
</dbReference>
<evidence type="ECO:0000256" key="16">
    <source>
        <dbReference type="ARBA" id="ARBA00067967"/>
    </source>
</evidence>
<evidence type="ECO:0000313" key="22">
    <source>
        <dbReference type="WormBase" id="CBG23541"/>
    </source>
</evidence>
<dbReference type="GO" id="GO:0005886">
    <property type="term" value="C:plasma membrane"/>
    <property type="evidence" value="ECO:0000318"/>
    <property type="project" value="GO_Central"/>
</dbReference>
<evidence type="ECO:0000256" key="3">
    <source>
        <dbReference type="ARBA" id="ARBA00022500"/>
    </source>
</evidence>
<dbReference type="InterPro" id="IPR019428">
    <property type="entry name" value="7TM_GPCR_serpentine_rcpt_Str"/>
</dbReference>
<evidence type="ECO:0000256" key="8">
    <source>
        <dbReference type="ARBA" id="ARBA00023069"/>
    </source>
</evidence>
<evidence type="ECO:0000256" key="10">
    <source>
        <dbReference type="ARBA" id="ARBA00023170"/>
    </source>
</evidence>
<evidence type="ECO:0000256" key="13">
    <source>
        <dbReference type="ARBA" id="ARBA00054965"/>
    </source>
</evidence>
<evidence type="ECO:0000256" key="1">
    <source>
        <dbReference type="ARBA" id="ARBA00004272"/>
    </source>
</evidence>
<name>A8Y3P1_CAEBR</name>
<comment type="subunit">
    <text evidence="15">Interacts with odr-4.</text>
</comment>
<dbReference type="Proteomes" id="UP000008549">
    <property type="component" value="Unassembled WGS sequence"/>
</dbReference>
<dbReference type="EMBL" id="HE601533">
    <property type="protein sequence ID" value="CAP39510.2"/>
    <property type="molecule type" value="Genomic_DNA"/>
</dbReference>
<evidence type="ECO:0000256" key="9">
    <source>
        <dbReference type="ARBA" id="ARBA00023136"/>
    </source>
</evidence>
<dbReference type="GO" id="GO:0007186">
    <property type="term" value="P:G protein-coupled receptor signaling pathway"/>
    <property type="evidence" value="ECO:0000318"/>
    <property type="project" value="GO_Central"/>
</dbReference>
<feature type="transmembrane region" description="Helical" evidence="19">
    <location>
        <begin position="6"/>
        <end position="34"/>
    </location>
</feature>
<evidence type="ECO:0000313" key="21">
    <source>
        <dbReference type="Proteomes" id="UP000008549"/>
    </source>
</evidence>
<dbReference type="InParanoid" id="A8Y3P1"/>
<comment type="function">
    <text evidence="13">An odorant receptor which affects chemotaxis to the volatile odorant diacetyl. Specifies AWA neuronal cell fate via the odr-7 pathway.</text>
</comment>
<keyword evidence="7 19" id="KW-1133">Transmembrane helix</keyword>
<keyword evidence="10" id="KW-0675">Receptor</keyword>
<comment type="subcellular location">
    <subcellularLocation>
        <location evidence="1">Cell projection</location>
        <location evidence="1">Cilium membrane</location>
        <topology evidence="1">Multi-pass membrane protein</topology>
    </subcellularLocation>
</comment>
<dbReference type="AlphaFoldDB" id="A8Y3P1"/>
<proteinExistence type="inferred from homology"/>
<feature type="transmembrane region" description="Helical" evidence="19">
    <location>
        <begin position="215"/>
        <end position="236"/>
    </location>
</feature>
<evidence type="ECO:0000256" key="7">
    <source>
        <dbReference type="ARBA" id="ARBA00022989"/>
    </source>
</evidence>